<dbReference type="EMBL" id="VNHY01000005">
    <property type="protein sequence ID" value="TYP91721.1"/>
    <property type="molecule type" value="Genomic_DNA"/>
</dbReference>
<dbReference type="GO" id="GO:0006790">
    <property type="term" value="P:sulfur compound metabolic process"/>
    <property type="evidence" value="ECO:0007669"/>
    <property type="project" value="TreeGrafter"/>
</dbReference>
<dbReference type="PANTHER" id="PTHR10704:SF44">
    <property type="entry name" value="LD35051P-RELATED"/>
    <property type="match status" value="1"/>
</dbReference>
<comment type="caution">
    <text evidence="2">The sequence shown here is derived from an EMBL/GenBank/DDBJ whole genome shotgun (WGS) entry which is preliminary data.</text>
</comment>
<dbReference type="GO" id="GO:0001517">
    <property type="term" value="F:N-acetylglucosamine 6-O-sulfotransferase activity"/>
    <property type="evidence" value="ECO:0007669"/>
    <property type="project" value="TreeGrafter"/>
</dbReference>
<dbReference type="Proteomes" id="UP000324595">
    <property type="component" value="Unassembled WGS sequence"/>
</dbReference>
<feature type="domain" description="Sulfotransferase" evidence="1">
    <location>
        <begin position="4"/>
        <end position="218"/>
    </location>
</feature>
<dbReference type="AlphaFoldDB" id="A0A5D3YEE7"/>
<dbReference type="GO" id="GO:0006044">
    <property type="term" value="P:N-acetylglucosamine metabolic process"/>
    <property type="evidence" value="ECO:0007669"/>
    <property type="project" value="TreeGrafter"/>
</dbReference>
<evidence type="ECO:0000313" key="3">
    <source>
        <dbReference type="Proteomes" id="UP000324595"/>
    </source>
</evidence>
<accession>A0A5D3YEE7</accession>
<evidence type="ECO:0000313" key="2">
    <source>
        <dbReference type="EMBL" id="TYP91721.1"/>
    </source>
</evidence>
<keyword evidence="2" id="KW-0808">Transferase</keyword>
<proteinExistence type="predicted"/>
<dbReference type="OrthoDB" id="1431437at2"/>
<dbReference type="InterPro" id="IPR051135">
    <property type="entry name" value="Gal/GlcNAc/GalNAc_ST"/>
</dbReference>
<reference evidence="2 3" key="1">
    <citation type="submission" date="2019-07" db="EMBL/GenBank/DDBJ databases">
        <title>Genomic Encyclopedia of Archaeal and Bacterial Type Strains, Phase II (KMG-II): from individual species to whole genera.</title>
        <authorList>
            <person name="Goeker M."/>
        </authorList>
    </citation>
    <scope>NUCLEOTIDE SEQUENCE [LARGE SCALE GENOMIC DNA]</scope>
    <source>
        <strain evidence="2 3">DSM 21935</strain>
    </source>
</reference>
<name>A0A5D3YEE7_9BACT</name>
<dbReference type="RefSeq" id="WP_148899863.1">
    <property type="nucleotide sequence ID" value="NZ_VNHY01000005.1"/>
</dbReference>
<keyword evidence="3" id="KW-1185">Reference proteome</keyword>
<sequence length="273" mass="31747">MNNIAIFGVPRSGTSWLGQIFNSSPNVAYRYQPIFSYSFDEEISADSSSEDINTFHNALLATDDEFVCQSTNLSGNPTPSFKKENITHLVWKEVRYLNIIPTLLQQSDTKIIGIVRHPCGVINSWQNAPKEFDKQWNIKDEWRYANKKNSDIEDFYGYERWVKATKLMLDMAQQFPNQCCIQSYEKLVGNPIQQSRKVLEFAGLSLNEQTKSFLQNSTTSPSDDPYDVYRKNKTGFEWKSQLNPVIINEIANDDRFIEIEKHFEWNTLEQKNR</sequence>
<organism evidence="2 3">
    <name type="scientific">Fodinibius salinus</name>
    <dbReference type="NCBI Taxonomy" id="860790"/>
    <lineage>
        <taxon>Bacteria</taxon>
        <taxon>Pseudomonadati</taxon>
        <taxon>Balneolota</taxon>
        <taxon>Balneolia</taxon>
        <taxon>Balneolales</taxon>
        <taxon>Balneolaceae</taxon>
        <taxon>Fodinibius</taxon>
    </lineage>
</organism>
<evidence type="ECO:0000259" key="1">
    <source>
        <dbReference type="Pfam" id="PF00685"/>
    </source>
</evidence>
<dbReference type="InterPro" id="IPR000863">
    <property type="entry name" value="Sulfotransferase_dom"/>
</dbReference>
<protein>
    <submittedName>
        <fullName evidence="2">Sulfotransferase domain-containing protein</fullName>
    </submittedName>
</protein>
<dbReference type="Gene3D" id="3.40.50.300">
    <property type="entry name" value="P-loop containing nucleotide triphosphate hydrolases"/>
    <property type="match status" value="1"/>
</dbReference>
<dbReference type="PANTHER" id="PTHR10704">
    <property type="entry name" value="CARBOHYDRATE SULFOTRANSFERASE"/>
    <property type="match status" value="1"/>
</dbReference>
<dbReference type="Pfam" id="PF00685">
    <property type="entry name" value="Sulfotransfer_1"/>
    <property type="match status" value="1"/>
</dbReference>
<dbReference type="InterPro" id="IPR027417">
    <property type="entry name" value="P-loop_NTPase"/>
</dbReference>
<gene>
    <name evidence="2" type="ORF">LX73_2547</name>
</gene>
<dbReference type="SUPFAM" id="SSF52540">
    <property type="entry name" value="P-loop containing nucleoside triphosphate hydrolases"/>
    <property type="match status" value="1"/>
</dbReference>